<dbReference type="RefSeq" id="WP_115829409.1">
    <property type="nucleotide sequence ID" value="NZ_QNUL01000002.1"/>
</dbReference>
<dbReference type="OrthoDB" id="9816564at2"/>
<dbReference type="Gene3D" id="3.40.50.11010">
    <property type="match status" value="1"/>
</dbReference>
<dbReference type="CDD" id="cd04950">
    <property type="entry name" value="GT4_TuaH-like"/>
    <property type="match status" value="1"/>
</dbReference>
<dbReference type="AlphaFoldDB" id="A0A3D8YGY1"/>
<dbReference type="Pfam" id="PF13692">
    <property type="entry name" value="Glyco_trans_1_4"/>
    <property type="match status" value="1"/>
</dbReference>
<dbReference type="SUPFAM" id="SSF53756">
    <property type="entry name" value="UDP-Glycosyltransferase/glycogen phosphorylase"/>
    <property type="match status" value="1"/>
</dbReference>
<dbReference type="GO" id="GO:0016740">
    <property type="term" value="F:transferase activity"/>
    <property type="evidence" value="ECO:0007669"/>
    <property type="project" value="UniProtKB-KW"/>
</dbReference>
<gene>
    <name evidence="1" type="ORF">DSL64_04270</name>
</gene>
<dbReference type="EMBL" id="QNUL01000002">
    <property type="protein sequence ID" value="REA63659.1"/>
    <property type="molecule type" value="Genomic_DNA"/>
</dbReference>
<evidence type="ECO:0000313" key="2">
    <source>
        <dbReference type="Proteomes" id="UP000256373"/>
    </source>
</evidence>
<keyword evidence="1" id="KW-0808">Transferase</keyword>
<organism evidence="1 2">
    <name type="scientific">Dyadobacter luteus</name>
    <dbReference type="NCBI Taxonomy" id="2259619"/>
    <lineage>
        <taxon>Bacteria</taxon>
        <taxon>Pseudomonadati</taxon>
        <taxon>Bacteroidota</taxon>
        <taxon>Cytophagia</taxon>
        <taxon>Cytophagales</taxon>
        <taxon>Spirosomataceae</taxon>
        <taxon>Dyadobacter</taxon>
    </lineage>
</organism>
<protein>
    <submittedName>
        <fullName evidence="1">Glycosyltransferase family 1 protein</fullName>
    </submittedName>
</protein>
<dbReference type="Gene3D" id="3.40.50.2000">
    <property type="entry name" value="Glycogen Phosphorylase B"/>
    <property type="match status" value="1"/>
</dbReference>
<evidence type="ECO:0000313" key="1">
    <source>
        <dbReference type="EMBL" id="REA63659.1"/>
    </source>
</evidence>
<proteinExistence type="predicted"/>
<dbReference type="Proteomes" id="UP000256373">
    <property type="component" value="Unassembled WGS sequence"/>
</dbReference>
<keyword evidence="2" id="KW-1185">Reference proteome</keyword>
<accession>A0A3D8YGY1</accession>
<name>A0A3D8YGY1_9BACT</name>
<sequence>MAPKFKYLVCFSHLRWDFVYQRPQHLMSRAAEGCIVYYVEEPVFDAGSIPVMELVERQDKVWLAVPHLPIGLAENEVNFHLASLLESMLSEISMHDCLFWYYTPMALKFTTGLKPAYTVYDCMDELSAFKFAPAEIIQLEKKLFEVADIVFTGGQSLYKAKQNHHENIHLFPSSIDKQHFQQARYNCQQPQDQACIFGFKLGFYGVIDERFDIELIEAIATRRADWQIILIGPVVKIDPASLPRNANIHYLGPKTYEQLPSYLSGWDVALIPFLLNESTVFISPTKTPEYLAGGKPVVSTAIKDVVYEYGTNGAVAIGKDPDEFIALIDRYYVERPDRHWIEKIDQLLASNSWDHTFSAMSSLISEGIIGIQTKHSPDRILDADNH</sequence>
<comment type="caution">
    <text evidence="1">The sequence shown here is derived from an EMBL/GenBank/DDBJ whole genome shotgun (WGS) entry which is preliminary data.</text>
</comment>
<reference evidence="1 2" key="1">
    <citation type="submission" date="2018-07" db="EMBL/GenBank/DDBJ databases">
        <title>Dyadobacter roseus sp. nov., isolated from rose rhizosphere soil.</title>
        <authorList>
            <person name="Chen L."/>
        </authorList>
    </citation>
    <scope>NUCLEOTIDE SEQUENCE [LARGE SCALE GENOMIC DNA]</scope>
    <source>
        <strain evidence="1 2">RS19</strain>
    </source>
</reference>